<dbReference type="Pfam" id="PF03572">
    <property type="entry name" value="Peptidase_S41"/>
    <property type="match status" value="1"/>
</dbReference>
<dbReference type="SMART" id="SM00245">
    <property type="entry name" value="TSPc"/>
    <property type="match status" value="1"/>
</dbReference>
<evidence type="ECO:0000313" key="3">
    <source>
        <dbReference type="Proteomes" id="UP000256405"/>
    </source>
</evidence>
<dbReference type="GO" id="GO:0008236">
    <property type="term" value="F:serine-type peptidase activity"/>
    <property type="evidence" value="ECO:0007669"/>
    <property type="project" value="InterPro"/>
</dbReference>
<name>A0A3E0D6G4_9BACT</name>
<proteinExistence type="predicted"/>
<dbReference type="GO" id="GO:0006508">
    <property type="term" value="P:proteolysis"/>
    <property type="evidence" value="ECO:0007669"/>
    <property type="project" value="InterPro"/>
</dbReference>
<feature type="domain" description="Tail specific protease" evidence="1">
    <location>
        <begin position="222"/>
        <end position="490"/>
    </location>
</feature>
<dbReference type="PANTHER" id="PTHR11261">
    <property type="entry name" value="INTERPHOTORECEPTOR RETINOID-BINDING PROTEIN"/>
    <property type="match status" value="1"/>
</dbReference>
<dbReference type="PANTHER" id="PTHR11261:SF3">
    <property type="entry name" value="RETINOL-BINDING PROTEIN 3"/>
    <property type="match status" value="1"/>
</dbReference>
<accession>A0A3E0D6G4</accession>
<protein>
    <submittedName>
        <fullName evidence="2">Peptidase S41-like protein</fullName>
    </submittedName>
</protein>
<dbReference type="AlphaFoldDB" id="A0A3E0D6G4"/>
<dbReference type="InterPro" id="IPR005151">
    <property type="entry name" value="Tail-specific_protease"/>
</dbReference>
<evidence type="ECO:0000313" key="2">
    <source>
        <dbReference type="EMBL" id="REG77592.1"/>
    </source>
</evidence>
<comment type="caution">
    <text evidence="2">The sequence shown here is derived from an EMBL/GenBank/DDBJ whole genome shotgun (WGS) entry which is preliminary data.</text>
</comment>
<dbReference type="InterPro" id="IPR029045">
    <property type="entry name" value="ClpP/crotonase-like_dom_sf"/>
</dbReference>
<reference evidence="2 3" key="1">
    <citation type="submission" date="2018-08" db="EMBL/GenBank/DDBJ databases">
        <title>Genomic Encyclopedia of Archaeal and Bacterial Type Strains, Phase II (KMG-II): from individual species to whole genera.</title>
        <authorList>
            <person name="Goeker M."/>
        </authorList>
    </citation>
    <scope>NUCLEOTIDE SEQUENCE [LARGE SCALE GENOMIC DNA]</scope>
    <source>
        <strain evidence="2 3">DSM 15986</strain>
    </source>
</reference>
<keyword evidence="3" id="KW-1185">Reference proteome</keyword>
<evidence type="ECO:0000259" key="1">
    <source>
        <dbReference type="SMART" id="SM00245"/>
    </source>
</evidence>
<sequence length="514" mass="59316">MPYSFNGIGAQQKSLIMKKYLLFLSILSTFLSSPDSLAQQLTKRAIEKDLNHLDKILLTESSYQGLNGYDYQSDFKKFLESINRDQISTYDFGVFLAKTIGKIGDRHAYIKDYEIRDSLYFPIAFAPYQDKVLVVDYKPEENEYAFWDEEFPYLKSINSILIEKLIKQLLPAEILAPEASYFTNAVRELRDIELVSRRLDFPIPNPLSITLANDQGVEKVVHVNLVTGIKRARYWDERFFKNPFRLKEEQYNDKESIAGLFSLENKIGYMQVPEMVAKEDSPVFFEILNDFILKAKQTDALIIDVRDNGGGTRDLIQELAGYFIHPDSVYVVNAARQRRTSPLTQDQKEDLHRRFLFSKEELDTREQLSVENFMSTFHPRYELDDDKYSDYHYYLLNGQKLSEGKYHYNKPIYLLANERTFSAASILVSVFKDLPTISVVGVNTDGSSGNSQRFELPNSNLTGKISTMVSFQKNGDLLDGVGTTPDILIERSLNQIFMKEDYQLNKVIELIRSP</sequence>
<dbReference type="SUPFAM" id="SSF52096">
    <property type="entry name" value="ClpP/crotonase"/>
    <property type="match status" value="1"/>
</dbReference>
<organism evidence="2 3">
    <name type="scientific">Algoriphagus antarcticus</name>
    <dbReference type="NCBI Taxonomy" id="238540"/>
    <lineage>
        <taxon>Bacteria</taxon>
        <taxon>Pseudomonadati</taxon>
        <taxon>Bacteroidota</taxon>
        <taxon>Cytophagia</taxon>
        <taxon>Cytophagales</taxon>
        <taxon>Cyclobacteriaceae</taxon>
        <taxon>Algoriphagus</taxon>
    </lineage>
</organism>
<dbReference type="EMBL" id="QUNF01000040">
    <property type="protein sequence ID" value="REG77592.1"/>
    <property type="molecule type" value="Genomic_DNA"/>
</dbReference>
<gene>
    <name evidence="2" type="ORF">C8N25_1406</name>
</gene>
<dbReference type="Gene3D" id="3.90.226.10">
    <property type="entry name" value="2-enoyl-CoA Hydratase, Chain A, domain 1"/>
    <property type="match status" value="1"/>
</dbReference>
<dbReference type="Proteomes" id="UP000256405">
    <property type="component" value="Unassembled WGS sequence"/>
</dbReference>